<proteinExistence type="predicted"/>
<sequence length="277" mass="33094">MDKLVSSLSSFSLEDPWQLWIYECNDFPKHQCHYRYQHLEKLKHLIKNTCDESGDRWMNYLKKDCSYKTAQTMIRSIQFAVNRKEDNLLPSQLAKYICGLMIFNKKHGRAFFREGIPPNYEDPQNNKGGNFQLLLLGTTGNIQLLKEFDKIFIICIKNLVNNDGNIDKRLNGIFLRCEINPGKFIKNNIKNYLDLRNLPCMVKIEFWIRDGDEDKLIMSTFVKNIEEQIKKEIKFQNTKMMRNFNFLTNNQRKDNFKKFMETKVKKSRSENDNMWRK</sequence>
<protein>
    <submittedName>
        <fullName evidence="2">Uncharacterized protein</fullName>
    </submittedName>
</protein>
<organism evidence="1 2">
    <name type="scientific">Meloidogyne hapla</name>
    <name type="common">Root-knot nematode worm</name>
    <dbReference type="NCBI Taxonomy" id="6305"/>
    <lineage>
        <taxon>Eukaryota</taxon>
        <taxon>Metazoa</taxon>
        <taxon>Ecdysozoa</taxon>
        <taxon>Nematoda</taxon>
        <taxon>Chromadorea</taxon>
        <taxon>Rhabditida</taxon>
        <taxon>Tylenchina</taxon>
        <taxon>Tylenchomorpha</taxon>
        <taxon>Tylenchoidea</taxon>
        <taxon>Meloidogynidae</taxon>
        <taxon>Meloidogyninae</taxon>
        <taxon>Meloidogyne</taxon>
    </lineage>
</organism>
<name>A0A1I8BXJ6_MELHA</name>
<dbReference type="WBParaSite" id="MhA1_Contig7.frz3.gene27">
    <property type="protein sequence ID" value="MhA1_Contig7.frz3.gene27"/>
    <property type="gene ID" value="MhA1_Contig7.frz3.gene27"/>
</dbReference>
<reference evidence="2" key="1">
    <citation type="submission" date="2016-11" db="UniProtKB">
        <authorList>
            <consortium name="WormBaseParasite"/>
        </authorList>
    </citation>
    <scope>IDENTIFICATION</scope>
</reference>
<dbReference type="AlphaFoldDB" id="A0A1I8BXJ6"/>
<evidence type="ECO:0000313" key="1">
    <source>
        <dbReference type="Proteomes" id="UP000095281"/>
    </source>
</evidence>
<keyword evidence="1" id="KW-1185">Reference proteome</keyword>
<evidence type="ECO:0000313" key="2">
    <source>
        <dbReference type="WBParaSite" id="MhA1_Contig7.frz3.gene27"/>
    </source>
</evidence>
<dbReference type="Gene3D" id="3.30.760.10">
    <property type="entry name" value="RNA Cap, Translation Initiation Factor Eif4e"/>
    <property type="match status" value="1"/>
</dbReference>
<dbReference type="SUPFAM" id="SSF55418">
    <property type="entry name" value="eIF4e-like"/>
    <property type="match status" value="1"/>
</dbReference>
<dbReference type="Proteomes" id="UP000095281">
    <property type="component" value="Unplaced"/>
</dbReference>
<dbReference type="InterPro" id="IPR023398">
    <property type="entry name" value="TIF_eIF4e-like"/>
</dbReference>
<accession>A0A1I8BXJ6</accession>